<evidence type="ECO:0000256" key="3">
    <source>
        <dbReference type="ARBA" id="ARBA00022741"/>
    </source>
</evidence>
<evidence type="ECO:0000256" key="2">
    <source>
        <dbReference type="ARBA" id="ARBA00022598"/>
    </source>
</evidence>
<accession>A0A9D1JIQ8</accession>
<dbReference type="InterPro" id="IPR014710">
    <property type="entry name" value="RmlC-like_jellyroll"/>
</dbReference>
<dbReference type="InterPro" id="IPR011051">
    <property type="entry name" value="RmlC_Cupin_sf"/>
</dbReference>
<proteinExistence type="inferred from homology"/>
<evidence type="ECO:0000313" key="6">
    <source>
        <dbReference type="EMBL" id="HIS24975.1"/>
    </source>
</evidence>
<comment type="caution">
    <text evidence="6">The sequence shown here is derived from an EMBL/GenBank/DDBJ whole genome shotgun (WGS) entry which is preliminary data.</text>
</comment>
<reference evidence="6" key="1">
    <citation type="submission" date="2020-10" db="EMBL/GenBank/DDBJ databases">
        <authorList>
            <person name="Gilroy R."/>
        </authorList>
    </citation>
    <scope>NUCLEOTIDE SEQUENCE</scope>
    <source>
        <strain evidence="6">CHK157-1446</strain>
    </source>
</reference>
<dbReference type="InterPro" id="IPR045851">
    <property type="entry name" value="AMP-bd_C_sf"/>
</dbReference>
<dbReference type="Proteomes" id="UP000823982">
    <property type="component" value="Unassembled WGS sequence"/>
</dbReference>
<dbReference type="SUPFAM" id="SSF47413">
    <property type="entry name" value="lambda repressor-like DNA-binding domains"/>
    <property type="match status" value="1"/>
</dbReference>
<name>A0A9D1JIQ8_9FIRM</name>
<dbReference type="InterPro" id="IPR013096">
    <property type="entry name" value="Cupin_2"/>
</dbReference>
<evidence type="ECO:0000259" key="5">
    <source>
        <dbReference type="PROSITE" id="PS50943"/>
    </source>
</evidence>
<dbReference type="Gene3D" id="2.60.120.10">
    <property type="entry name" value="Jelly Rolls"/>
    <property type="match status" value="1"/>
</dbReference>
<dbReference type="PANTHER" id="PTHR43605">
    <property type="entry name" value="ACYL-COENZYME A SYNTHETASE"/>
    <property type="match status" value="1"/>
</dbReference>
<dbReference type="AlphaFoldDB" id="A0A9D1JIQ8"/>
<sequence>MPTNSQTRLADIARRIKEMREIMGWTPQEMAQKTEVSEAEYLEYEDAEADMPFTFIHKCALAFDVDLTDLIEGNNAARLTSYTVTRKGMGQKTAKEQGIDISNLAPRFKGKIAEPYWVKYEYSAAQQNQPIHLTTHSGQEFDLVISGSLKVQVGEHTEVLHEGDSIYYNSSTPHGMIAVDGADCTFVAVVLPGEETREEVVRENIIQAGKSEKLICCEKFIDAVEDEQGHLKEIHFKNTDTFNFGFDIVDAIADKYPDKLAMLHVDKHHVERNFTFKDIKRASNQVANYFKSLGIKKGDRVMLVLKRHYQFWFCMVALHKLGAIAIPATNQLKEHDFVYRFDAAGVTALVCTADGDTAEIAQRAAAQCPSVKHLIMVNGCREGWHDFNNEYPLFTGKFERPQDCSCGNDAALMFFTSGTTGNPKMAEHAHTYALGHYVTAKYWHCCQRDGLHLTISDTGWGKSLWGKLYGQWLCEGAVFVYDFDKFDAHDILPMFARYNITTFCAPPTMLRMMIKEDLSKYDLSSIKNMTTAGEALNPEVSKQFAQNTGLQIMEGFGQTETTLIIANLNGMAPKLGSMGKPTPQFDVDIVDPDGKPCGPGEVGEIVIHTDKEVPCGLFKEYYRDPQRTAECWHDGLYHTCDTAWRDEDGYYYYVSRIDDVIKSSGYRIGPFEIESVLMELPYVLECGVSGVPDEIRGQVVKASIVLTKGTVPSEELKKEIQNYVKSHTAPYKYPRIIEFRDELPKTISGKIKRNEL</sequence>
<dbReference type="Gene3D" id="3.30.300.30">
    <property type="match status" value="1"/>
</dbReference>
<dbReference type="GO" id="GO:0006637">
    <property type="term" value="P:acyl-CoA metabolic process"/>
    <property type="evidence" value="ECO:0007669"/>
    <property type="project" value="TreeGrafter"/>
</dbReference>
<dbReference type="SUPFAM" id="SSF51182">
    <property type="entry name" value="RmlC-like cupins"/>
    <property type="match status" value="1"/>
</dbReference>
<comment type="similarity">
    <text evidence="1">Belongs to the ATP-dependent AMP-binding enzyme family.</text>
</comment>
<dbReference type="GO" id="GO:0006633">
    <property type="term" value="P:fatty acid biosynthetic process"/>
    <property type="evidence" value="ECO:0007669"/>
    <property type="project" value="TreeGrafter"/>
</dbReference>
<dbReference type="GO" id="GO:0003677">
    <property type="term" value="F:DNA binding"/>
    <property type="evidence" value="ECO:0007669"/>
    <property type="project" value="InterPro"/>
</dbReference>
<gene>
    <name evidence="6" type="ORF">IAD01_06190</name>
</gene>
<dbReference type="GO" id="GO:0005524">
    <property type="term" value="F:ATP binding"/>
    <property type="evidence" value="ECO:0007669"/>
    <property type="project" value="UniProtKB-KW"/>
</dbReference>
<evidence type="ECO:0000256" key="4">
    <source>
        <dbReference type="ARBA" id="ARBA00022840"/>
    </source>
</evidence>
<dbReference type="SUPFAM" id="SSF56801">
    <property type="entry name" value="Acetyl-CoA synthetase-like"/>
    <property type="match status" value="1"/>
</dbReference>
<dbReference type="CDD" id="cd00093">
    <property type="entry name" value="HTH_XRE"/>
    <property type="match status" value="1"/>
</dbReference>
<dbReference type="Gene3D" id="1.10.260.40">
    <property type="entry name" value="lambda repressor-like DNA-binding domains"/>
    <property type="match status" value="1"/>
</dbReference>
<dbReference type="FunFam" id="3.30.300.30:FF:000005">
    <property type="entry name" value="Acyl-coenzyme A synthetase ACSM5, mitochondrial"/>
    <property type="match status" value="1"/>
</dbReference>
<dbReference type="PROSITE" id="PS50943">
    <property type="entry name" value="HTH_CROC1"/>
    <property type="match status" value="1"/>
</dbReference>
<keyword evidence="2" id="KW-0436">Ligase</keyword>
<dbReference type="InterPro" id="IPR000873">
    <property type="entry name" value="AMP-dep_synth/lig_dom"/>
</dbReference>
<dbReference type="CDD" id="cd02209">
    <property type="entry name" value="cupin_XRE_C"/>
    <property type="match status" value="1"/>
</dbReference>
<dbReference type="InterPro" id="IPR010982">
    <property type="entry name" value="Lambda_DNA-bd_dom_sf"/>
</dbReference>
<reference evidence="6" key="2">
    <citation type="journal article" date="2021" name="PeerJ">
        <title>Extensive microbial diversity within the chicken gut microbiome revealed by metagenomics and culture.</title>
        <authorList>
            <person name="Gilroy R."/>
            <person name="Ravi A."/>
            <person name="Getino M."/>
            <person name="Pursley I."/>
            <person name="Horton D.L."/>
            <person name="Alikhan N.F."/>
            <person name="Baker D."/>
            <person name="Gharbi K."/>
            <person name="Hall N."/>
            <person name="Watson M."/>
            <person name="Adriaenssens E.M."/>
            <person name="Foster-Nyarko E."/>
            <person name="Jarju S."/>
            <person name="Secka A."/>
            <person name="Antonio M."/>
            <person name="Oren A."/>
            <person name="Chaudhuri R.R."/>
            <person name="La Ragione R."/>
            <person name="Hildebrand F."/>
            <person name="Pallen M.J."/>
        </authorList>
    </citation>
    <scope>NUCLEOTIDE SEQUENCE</scope>
    <source>
        <strain evidence="6">CHK157-1446</strain>
    </source>
</reference>
<dbReference type="SMART" id="SM00530">
    <property type="entry name" value="HTH_XRE"/>
    <property type="match status" value="1"/>
</dbReference>
<dbReference type="PROSITE" id="PS00455">
    <property type="entry name" value="AMP_BINDING"/>
    <property type="match status" value="1"/>
</dbReference>
<dbReference type="Pfam" id="PF07883">
    <property type="entry name" value="Cupin_2"/>
    <property type="match status" value="1"/>
</dbReference>
<dbReference type="Pfam" id="PF00501">
    <property type="entry name" value="AMP-binding"/>
    <property type="match status" value="1"/>
</dbReference>
<feature type="domain" description="HTH cro/C1-type" evidence="5">
    <location>
        <begin position="16"/>
        <end position="70"/>
    </location>
</feature>
<dbReference type="InterPro" id="IPR042099">
    <property type="entry name" value="ANL_N_sf"/>
</dbReference>
<evidence type="ECO:0000256" key="1">
    <source>
        <dbReference type="ARBA" id="ARBA00006432"/>
    </source>
</evidence>
<dbReference type="InterPro" id="IPR025110">
    <property type="entry name" value="AMP-bd_C"/>
</dbReference>
<protein>
    <submittedName>
        <fullName evidence="6">AMP-binding protein</fullName>
    </submittedName>
</protein>
<keyword evidence="3" id="KW-0547">Nucleotide-binding</keyword>
<dbReference type="GO" id="GO:0004321">
    <property type="term" value="F:fatty-acyl-CoA synthase activity"/>
    <property type="evidence" value="ECO:0007669"/>
    <property type="project" value="TreeGrafter"/>
</dbReference>
<dbReference type="GO" id="GO:0015645">
    <property type="term" value="F:fatty acid ligase activity"/>
    <property type="evidence" value="ECO:0007669"/>
    <property type="project" value="TreeGrafter"/>
</dbReference>
<dbReference type="Pfam" id="PF13193">
    <property type="entry name" value="AMP-binding_C"/>
    <property type="match status" value="1"/>
</dbReference>
<dbReference type="EMBL" id="DVIR01000056">
    <property type="protein sequence ID" value="HIS24975.1"/>
    <property type="molecule type" value="Genomic_DNA"/>
</dbReference>
<evidence type="ECO:0000313" key="7">
    <source>
        <dbReference type="Proteomes" id="UP000823982"/>
    </source>
</evidence>
<dbReference type="PANTHER" id="PTHR43605:SF10">
    <property type="entry name" value="ACYL-COA SYNTHETASE MEDIUM CHAIN FAMILY MEMBER 3"/>
    <property type="match status" value="1"/>
</dbReference>
<keyword evidence="4" id="KW-0067">ATP-binding</keyword>
<dbReference type="InterPro" id="IPR051087">
    <property type="entry name" value="Mitochondrial_ACSM"/>
</dbReference>
<dbReference type="InterPro" id="IPR001387">
    <property type="entry name" value="Cro/C1-type_HTH"/>
</dbReference>
<dbReference type="InterPro" id="IPR020845">
    <property type="entry name" value="AMP-binding_CS"/>
</dbReference>
<dbReference type="Gene3D" id="3.40.50.12780">
    <property type="entry name" value="N-terminal domain of ligase-like"/>
    <property type="match status" value="1"/>
</dbReference>
<organism evidence="6 7">
    <name type="scientific">Candidatus Faeciplasma gallinarum</name>
    <dbReference type="NCBI Taxonomy" id="2840799"/>
    <lineage>
        <taxon>Bacteria</taxon>
        <taxon>Bacillati</taxon>
        <taxon>Bacillota</taxon>
        <taxon>Clostridia</taxon>
        <taxon>Eubacteriales</taxon>
        <taxon>Oscillospiraceae</taxon>
        <taxon>Oscillospiraceae incertae sedis</taxon>
        <taxon>Candidatus Faeciplasma</taxon>
    </lineage>
</organism>
<dbReference type="GO" id="GO:0016405">
    <property type="term" value="F:CoA-ligase activity"/>
    <property type="evidence" value="ECO:0007669"/>
    <property type="project" value="UniProtKB-ARBA"/>
</dbReference>